<proteinExistence type="predicted"/>
<organism evidence="8 9">
    <name type="scientific">Vulgatibacter incomptus</name>
    <dbReference type="NCBI Taxonomy" id="1391653"/>
    <lineage>
        <taxon>Bacteria</taxon>
        <taxon>Pseudomonadati</taxon>
        <taxon>Myxococcota</taxon>
        <taxon>Myxococcia</taxon>
        <taxon>Myxococcales</taxon>
        <taxon>Cystobacterineae</taxon>
        <taxon>Vulgatibacteraceae</taxon>
        <taxon>Vulgatibacter</taxon>
    </lineage>
</organism>
<protein>
    <submittedName>
        <fullName evidence="8">Cell division protein DivIC (FtsB), stabilizes FtsL against RasP cleavage</fullName>
    </submittedName>
</protein>
<name>A0A0K1PD81_9BACT</name>
<keyword evidence="5" id="KW-0472">Membrane</keyword>
<evidence type="ECO:0000313" key="8">
    <source>
        <dbReference type="EMBL" id="AKU91079.1"/>
    </source>
</evidence>
<keyword evidence="2 8" id="KW-0132">Cell division</keyword>
<dbReference type="InterPro" id="IPR023081">
    <property type="entry name" value="Cell_div_FtsB"/>
</dbReference>
<keyword evidence="6" id="KW-0131">Cell cycle</keyword>
<dbReference type="EMBL" id="CP012332">
    <property type="protein sequence ID" value="AKU91079.1"/>
    <property type="molecule type" value="Genomic_DNA"/>
</dbReference>
<evidence type="ECO:0000256" key="3">
    <source>
        <dbReference type="ARBA" id="ARBA00022692"/>
    </source>
</evidence>
<gene>
    <name evidence="8" type="ORF">AKJ08_1466</name>
</gene>
<dbReference type="KEGG" id="vin:AKJ08_1466"/>
<sequence length="106" mass="11844">MPDFRLGTMPMNRSRAILLSVVAALAAVGLAVDPQGLRHARTLREDVARIEGENARLREANEKLRLELRRLADDPAALERAAREELGLVRPGDVVFRLEDHEDRAP</sequence>
<keyword evidence="1" id="KW-1003">Cell membrane</keyword>
<reference evidence="8 9" key="1">
    <citation type="submission" date="2015-08" db="EMBL/GenBank/DDBJ databases">
        <authorList>
            <person name="Babu N.S."/>
            <person name="Beckwith C.J."/>
            <person name="Beseler K.G."/>
            <person name="Brison A."/>
            <person name="Carone J.V."/>
            <person name="Caskin T.P."/>
            <person name="Diamond M."/>
            <person name="Durham M.E."/>
            <person name="Foxe J.M."/>
            <person name="Go M."/>
            <person name="Henderson B.A."/>
            <person name="Jones I.B."/>
            <person name="McGettigan J.A."/>
            <person name="Micheletti S.J."/>
            <person name="Nasrallah M.E."/>
            <person name="Ortiz D."/>
            <person name="Piller C.R."/>
            <person name="Privatt S.R."/>
            <person name="Schneider S.L."/>
            <person name="Sharp S."/>
            <person name="Smith T.C."/>
            <person name="Stanton J.D."/>
            <person name="Ullery H.E."/>
            <person name="Wilson R.J."/>
            <person name="Serrano M.G."/>
            <person name="Buck G."/>
            <person name="Lee V."/>
            <person name="Wang Y."/>
            <person name="Carvalho R."/>
            <person name="Voegtly L."/>
            <person name="Shi R."/>
            <person name="Duckworth R."/>
            <person name="Johnson A."/>
            <person name="Loviza R."/>
            <person name="Walstead R."/>
            <person name="Shah Z."/>
            <person name="Kiflezghi M."/>
            <person name="Wade K."/>
            <person name="Ball S.L."/>
            <person name="Bradley K.W."/>
            <person name="Asai D.J."/>
            <person name="Bowman C.A."/>
            <person name="Russell D.A."/>
            <person name="Pope W.H."/>
            <person name="Jacobs-Sera D."/>
            <person name="Hendrix R.W."/>
            <person name="Hatfull G.F."/>
        </authorList>
    </citation>
    <scope>NUCLEOTIDE SEQUENCE [LARGE SCALE GENOMIC DNA]</scope>
    <source>
        <strain evidence="8 9">DSM 27710</strain>
    </source>
</reference>
<dbReference type="InterPro" id="IPR007060">
    <property type="entry name" value="FtsL/DivIC"/>
</dbReference>
<dbReference type="GO" id="GO:0043093">
    <property type="term" value="P:FtsZ-dependent cytokinesis"/>
    <property type="evidence" value="ECO:0007669"/>
    <property type="project" value="TreeGrafter"/>
</dbReference>
<evidence type="ECO:0000256" key="6">
    <source>
        <dbReference type="ARBA" id="ARBA00023306"/>
    </source>
</evidence>
<dbReference type="PANTHER" id="PTHR37485:SF1">
    <property type="entry name" value="CELL DIVISION PROTEIN FTSB"/>
    <property type="match status" value="1"/>
</dbReference>
<evidence type="ECO:0000256" key="1">
    <source>
        <dbReference type="ARBA" id="ARBA00022475"/>
    </source>
</evidence>
<accession>A0A0K1PD81</accession>
<dbReference type="Pfam" id="PF04977">
    <property type="entry name" value="DivIC"/>
    <property type="match status" value="1"/>
</dbReference>
<evidence type="ECO:0000256" key="2">
    <source>
        <dbReference type="ARBA" id="ARBA00022618"/>
    </source>
</evidence>
<dbReference type="GO" id="GO:0030428">
    <property type="term" value="C:cell septum"/>
    <property type="evidence" value="ECO:0007669"/>
    <property type="project" value="TreeGrafter"/>
</dbReference>
<keyword evidence="7" id="KW-0175">Coiled coil</keyword>
<dbReference type="STRING" id="1391653.AKJ08_1466"/>
<dbReference type="PANTHER" id="PTHR37485">
    <property type="entry name" value="CELL DIVISION PROTEIN FTSB"/>
    <property type="match status" value="1"/>
</dbReference>
<evidence type="ECO:0000256" key="4">
    <source>
        <dbReference type="ARBA" id="ARBA00022989"/>
    </source>
</evidence>
<keyword evidence="4" id="KW-1133">Transmembrane helix</keyword>
<evidence type="ECO:0000256" key="5">
    <source>
        <dbReference type="ARBA" id="ARBA00023136"/>
    </source>
</evidence>
<keyword evidence="3" id="KW-0812">Transmembrane</keyword>
<evidence type="ECO:0000256" key="7">
    <source>
        <dbReference type="SAM" id="Coils"/>
    </source>
</evidence>
<dbReference type="Proteomes" id="UP000055590">
    <property type="component" value="Chromosome"/>
</dbReference>
<dbReference type="AlphaFoldDB" id="A0A0K1PD81"/>
<feature type="coiled-coil region" evidence="7">
    <location>
        <begin position="40"/>
        <end position="74"/>
    </location>
</feature>
<evidence type="ECO:0000313" key="9">
    <source>
        <dbReference type="Proteomes" id="UP000055590"/>
    </source>
</evidence>
<keyword evidence="9" id="KW-1185">Reference proteome</keyword>